<dbReference type="PANTHER" id="PTHR37835">
    <property type="entry name" value="ALPHA-CLOSTRIPAIN"/>
    <property type="match status" value="1"/>
</dbReference>
<dbReference type="PROSITE" id="PS51257">
    <property type="entry name" value="PROKAR_LIPOPROTEIN"/>
    <property type="match status" value="1"/>
</dbReference>
<feature type="signal peptide" evidence="2">
    <location>
        <begin position="1"/>
        <end position="30"/>
    </location>
</feature>
<proteinExistence type="predicted"/>
<evidence type="ECO:0000313" key="3">
    <source>
        <dbReference type="EMBL" id="MEQ2487629.1"/>
    </source>
</evidence>
<dbReference type="Proteomes" id="UP001487296">
    <property type="component" value="Unassembled WGS sequence"/>
</dbReference>
<gene>
    <name evidence="3" type="ORF">AAAT34_11340</name>
</gene>
<dbReference type="EMBL" id="JBBNFP010000061">
    <property type="protein sequence ID" value="MEQ2487629.1"/>
    <property type="molecule type" value="Genomic_DNA"/>
</dbReference>
<keyword evidence="4" id="KW-1185">Reference proteome</keyword>
<evidence type="ECO:0000256" key="2">
    <source>
        <dbReference type="SAM" id="SignalP"/>
    </source>
</evidence>
<accession>A0ABV1FT91</accession>
<protein>
    <submittedName>
        <fullName evidence="3">Clostripain-related cysteine peptidase</fullName>
    </submittedName>
</protein>
<organism evidence="3 4">
    <name type="scientific">Hallella faecis</name>
    <dbReference type="NCBI Taxonomy" id="2841596"/>
    <lineage>
        <taxon>Bacteria</taxon>
        <taxon>Pseudomonadati</taxon>
        <taxon>Bacteroidota</taxon>
        <taxon>Bacteroidia</taxon>
        <taxon>Bacteroidales</taxon>
        <taxon>Prevotellaceae</taxon>
        <taxon>Hallella</taxon>
    </lineage>
</organism>
<comment type="caution">
    <text evidence="3">The sequence shown here is derived from an EMBL/GenBank/DDBJ whole genome shotgun (WGS) entry which is preliminary data.</text>
</comment>
<name>A0ABV1FT91_9BACT</name>
<feature type="chain" id="PRO_5045492811" evidence="2">
    <location>
        <begin position="31"/>
        <end position="419"/>
    </location>
</feature>
<evidence type="ECO:0000313" key="4">
    <source>
        <dbReference type="Proteomes" id="UP001487296"/>
    </source>
</evidence>
<feature type="region of interest" description="Disordered" evidence="1">
    <location>
        <begin position="397"/>
        <end position="419"/>
    </location>
</feature>
<dbReference type="InterPro" id="IPR005077">
    <property type="entry name" value="Peptidase_C11"/>
</dbReference>
<sequence>MILFRFSPLRHATKTLAALLSFLLAVGALLASCANDDPVNVNEINKQTVLVFMPWTGNDNDDQGLYHAFQQNLDSIERAIVANRGYAGRLVVFVSTSAQASQMYEVTYQRGVLAHIPLKTYTGHSYTTAEGIAQILNDVKDHAFALNYAMIVGGHGCGWTRIADWDDYPSCAKRAPLPVGGEASAYPQTRFFGSVTANAYAIDVATLAEGIRQAGVKLQYLLFDNCYMANVETAYALRQATNWLVASTSEIMAMGMPYAAMWRYLGSATPSYGNMVSTFHTFYEAYPTPSGALSAIDCRQMDALASIMRNINSRYALPQAMVDSLQVLDGFATPLFFDLGDYVDHLCANATLLSDFHAQLKRAVPYAASTQTLYSYLYDHPVYIPVNTFSGITISDPSTSSVAEKGKKSTEWWKATHEE</sequence>
<reference evidence="3 4" key="1">
    <citation type="submission" date="2024-04" db="EMBL/GenBank/DDBJ databases">
        <title>Human intestinal bacterial collection.</title>
        <authorList>
            <person name="Pauvert C."/>
            <person name="Hitch T.C.A."/>
            <person name="Clavel T."/>
        </authorList>
    </citation>
    <scope>NUCLEOTIDE SEQUENCE [LARGE SCALE GENOMIC DNA]</scope>
    <source>
        <strain evidence="3 4">CLA-AA-H145</strain>
    </source>
</reference>
<dbReference type="PANTHER" id="PTHR37835:SF1">
    <property type="entry name" value="ALPHA-CLOSTRIPAIN"/>
    <property type="match status" value="1"/>
</dbReference>
<dbReference type="Pfam" id="PF03415">
    <property type="entry name" value="Peptidase_C11"/>
    <property type="match status" value="1"/>
</dbReference>
<dbReference type="Gene3D" id="3.40.50.11970">
    <property type="match status" value="1"/>
</dbReference>
<dbReference type="RefSeq" id="WP_215760696.1">
    <property type="nucleotide sequence ID" value="NZ_JAHKBE010000062.1"/>
</dbReference>
<evidence type="ECO:0000256" key="1">
    <source>
        <dbReference type="SAM" id="MobiDB-lite"/>
    </source>
</evidence>
<keyword evidence="2" id="KW-0732">Signal</keyword>
<feature type="compositionally biased region" description="Basic and acidic residues" evidence="1">
    <location>
        <begin position="404"/>
        <end position="419"/>
    </location>
</feature>